<reference evidence="3" key="1">
    <citation type="submission" date="2016-10" db="EMBL/GenBank/DDBJ databases">
        <authorList>
            <person name="Varghese N."/>
        </authorList>
    </citation>
    <scope>NUCLEOTIDE SEQUENCE [LARGE SCALE GENOMIC DNA]</scope>
    <source>
        <strain evidence="3">DSM 17980</strain>
    </source>
</reference>
<dbReference type="AlphaFoldDB" id="A0A1I7GJW0"/>
<evidence type="ECO:0000313" key="3">
    <source>
        <dbReference type="Proteomes" id="UP000183508"/>
    </source>
</evidence>
<accession>A0A1I7GJW0</accession>
<reference evidence="1" key="2">
    <citation type="submission" date="2016-10" db="EMBL/GenBank/DDBJ databases">
        <authorList>
            <person name="de Groot N.N."/>
        </authorList>
    </citation>
    <scope>NUCLEOTIDE SEQUENCE [LARGE SCALE GENOMIC DNA]</scope>
    <source>
        <strain evidence="1">DSM 17980</strain>
    </source>
</reference>
<organism evidence="1 3">
    <name type="scientific">Alicyclobacillus macrosporangiidus</name>
    <dbReference type="NCBI Taxonomy" id="392015"/>
    <lineage>
        <taxon>Bacteria</taxon>
        <taxon>Bacillati</taxon>
        <taxon>Bacillota</taxon>
        <taxon>Bacilli</taxon>
        <taxon>Bacillales</taxon>
        <taxon>Alicyclobacillaceae</taxon>
        <taxon>Alicyclobacillus</taxon>
    </lineage>
</organism>
<keyword evidence="3" id="KW-1185">Reference proteome</keyword>
<dbReference type="EMBL" id="FPBV01000002">
    <property type="protein sequence ID" value="SFU48718.1"/>
    <property type="molecule type" value="Genomic_DNA"/>
</dbReference>
<name>A0A1I7GJW0_9BACL</name>
<dbReference type="Proteomes" id="UP000183508">
    <property type="component" value="Unassembled WGS sequence"/>
</dbReference>
<evidence type="ECO:0000313" key="2">
    <source>
        <dbReference type="EMBL" id="SFU88227.1"/>
    </source>
</evidence>
<gene>
    <name evidence="1" type="ORF">SAMN05421543_102251</name>
    <name evidence="2" type="ORF">SAMN05421543_111108</name>
</gene>
<evidence type="ECO:0000313" key="1">
    <source>
        <dbReference type="EMBL" id="SFU48718.1"/>
    </source>
</evidence>
<sequence length="36" mass="4212">MAFFRYGLEDFLEPFIHTAHQNLSTILWAPDNVVFA</sequence>
<dbReference type="EMBL" id="FPBV01000011">
    <property type="protein sequence ID" value="SFU88227.1"/>
    <property type="molecule type" value="Genomic_DNA"/>
</dbReference>
<protein>
    <submittedName>
        <fullName evidence="1">Uncharacterized protein</fullName>
    </submittedName>
</protein>
<proteinExistence type="predicted"/>